<comment type="similarity">
    <text evidence="1">Belongs to the thioesterase PaaI family.</text>
</comment>
<dbReference type="Proteomes" id="UP000011666">
    <property type="component" value="Unassembled WGS sequence"/>
</dbReference>
<dbReference type="InterPro" id="IPR003736">
    <property type="entry name" value="PAAI_dom"/>
</dbReference>
<keyword evidence="5" id="KW-1185">Reference proteome</keyword>
<organism evidence="4 5">
    <name type="scientific">Gordonia soli NBRC 108243</name>
    <dbReference type="NCBI Taxonomy" id="1223545"/>
    <lineage>
        <taxon>Bacteria</taxon>
        <taxon>Bacillati</taxon>
        <taxon>Actinomycetota</taxon>
        <taxon>Actinomycetes</taxon>
        <taxon>Mycobacteriales</taxon>
        <taxon>Gordoniaceae</taxon>
        <taxon>Gordonia</taxon>
    </lineage>
</organism>
<name>M0QN66_9ACTN</name>
<dbReference type="eggNOG" id="COG2050">
    <property type="taxonomic scope" value="Bacteria"/>
</dbReference>
<sequence length="158" mass="16581">MQPYIVMTTTSETFDPSALSGLELLRAWMNRPTDAHPNIGTLIGMAPKSIDEGSVTFTVTPRPDFANPLGTVHGGICATLLDSVMGCAVHTTLPAGASYTTLELKINYIRTVAVDADELTATGTVIHVGGRTATAEGKVYSADGKLVAHGSTTCIVFR</sequence>
<evidence type="ECO:0000259" key="3">
    <source>
        <dbReference type="Pfam" id="PF03061"/>
    </source>
</evidence>
<dbReference type="RefSeq" id="WP_007623855.1">
    <property type="nucleotide sequence ID" value="NZ_BANX01000032.1"/>
</dbReference>
<dbReference type="NCBIfam" id="TIGR00369">
    <property type="entry name" value="unchar_dom_1"/>
    <property type="match status" value="1"/>
</dbReference>
<dbReference type="EMBL" id="BANX01000032">
    <property type="protein sequence ID" value="GAC70110.1"/>
    <property type="molecule type" value="Genomic_DNA"/>
</dbReference>
<dbReference type="Pfam" id="PF03061">
    <property type="entry name" value="4HBT"/>
    <property type="match status" value="1"/>
</dbReference>
<evidence type="ECO:0000256" key="2">
    <source>
        <dbReference type="ARBA" id="ARBA00022801"/>
    </source>
</evidence>
<protein>
    <recommendedName>
        <fullName evidence="3">Thioesterase domain-containing protein</fullName>
    </recommendedName>
</protein>
<comment type="caution">
    <text evidence="4">The sequence shown here is derived from an EMBL/GenBank/DDBJ whole genome shotgun (WGS) entry which is preliminary data.</text>
</comment>
<keyword evidence="2" id="KW-0378">Hydrolase</keyword>
<dbReference type="PANTHER" id="PTHR21660:SF1">
    <property type="entry name" value="ACYL-COENZYME A THIOESTERASE 13"/>
    <property type="match status" value="1"/>
</dbReference>
<evidence type="ECO:0000256" key="1">
    <source>
        <dbReference type="ARBA" id="ARBA00008324"/>
    </source>
</evidence>
<dbReference type="InterPro" id="IPR039298">
    <property type="entry name" value="ACOT13"/>
</dbReference>
<dbReference type="Gene3D" id="3.10.129.10">
    <property type="entry name" value="Hotdog Thioesterase"/>
    <property type="match status" value="1"/>
</dbReference>
<feature type="domain" description="Thioesterase" evidence="3">
    <location>
        <begin position="70"/>
        <end position="148"/>
    </location>
</feature>
<evidence type="ECO:0000313" key="4">
    <source>
        <dbReference type="EMBL" id="GAC70110.1"/>
    </source>
</evidence>
<dbReference type="AlphaFoldDB" id="M0QN66"/>
<accession>M0QN66</accession>
<dbReference type="InterPro" id="IPR029069">
    <property type="entry name" value="HotDog_dom_sf"/>
</dbReference>
<reference evidence="4 5" key="1">
    <citation type="submission" date="2013-01" db="EMBL/GenBank/DDBJ databases">
        <title>Whole genome shotgun sequence of Gordonia soli NBRC 108243.</title>
        <authorList>
            <person name="Isaki-Nakamura S."/>
            <person name="Hosoyama A."/>
            <person name="Tsuchikane K."/>
            <person name="Ando Y."/>
            <person name="Baba S."/>
            <person name="Ohji S."/>
            <person name="Hamada M."/>
            <person name="Tamura T."/>
            <person name="Yamazoe A."/>
            <person name="Yamazaki S."/>
            <person name="Fujita N."/>
        </authorList>
    </citation>
    <scope>NUCLEOTIDE SEQUENCE [LARGE SCALE GENOMIC DNA]</scope>
    <source>
        <strain evidence="4 5">NBRC 108243</strain>
    </source>
</reference>
<evidence type="ECO:0000313" key="5">
    <source>
        <dbReference type="Proteomes" id="UP000011666"/>
    </source>
</evidence>
<dbReference type="GO" id="GO:0047617">
    <property type="term" value="F:fatty acyl-CoA hydrolase activity"/>
    <property type="evidence" value="ECO:0007669"/>
    <property type="project" value="InterPro"/>
</dbReference>
<dbReference type="PANTHER" id="PTHR21660">
    <property type="entry name" value="THIOESTERASE SUPERFAMILY MEMBER-RELATED"/>
    <property type="match status" value="1"/>
</dbReference>
<dbReference type="SUPFAM" id="SSF54637">
    <property type="entry name" value="Thioesterase/thiol ester dehydrase-isomerase"/>
    <property type="match status" value="1"/>
</dbReference>
<dbReference type="STRING" id="1223545.GS4_32_00540"/>
<dbReference type="InterPro" id="IPR006683">
    <property type="entry name" value="Thioestr_dom"/>
</dbReference>
<gene>
    <name evidence="4" type="ORF">GS4_32_00540</name>
</gene>
<proteinExistence type="inferred from homology"/>
<dbReference type="OrthoDB" id="9813282at2"/>
<dbReference type="CDD" id="cd03443">
    <property type="entry name" value="PaaI_thioesterase"/>
    <property type="match status" value="1"/>
</dbReference>